<gene>
    <name evidence="11" type="ORF">CKO25_15620</name>
</gene>
<dbReference type="InterPro" id="IPR007859">
    <property type="entry name" value="ETF-QO/FixX_C"/>
</dbReference>
<dbReference type="InterPro" id="IPR012206">
    <property type="entry name" value="Fd_FixX"/>
</dbReference>
<comment type="caution">
    <text evidence="11">The sequence shown here is derived from an EMBL/GenBank/DDBJ whole genome shotgun (WGS) entry which is preliminary data.</text>
</comment>
<evidence type="ECO:0000313" key="11">
    <source>
        <dbReference type="EMBL" id="MBK1646048.1"/>
    </source>
</evidence>
<name>A0A9X0WK61_9GAMM</name>
<keyword evidence="6" id="KW-0249">Electron transport</keyword>
<dbReference type="RefSeq" id="WP_200388866.1">
    <property type="nucleotide sequence ID" value="NZ_NRSD01000019.1"/>
</dbReference>
<evidence type="ECO:0000256" key="5">
    <source>
        <dbReference type="ARBA" id="ARBA00022723"/>
    </source>
</evidence>
<evidence type="ECO:0000256" key="6">
    <source>
        <dbReference type="ARBA" id="ARBA00022982"/>
    </source>
</evidence>
<evidence type="ECO:0000256" key="7">
    <source>
        <dbReference type="ARBA" id="ARBA00023004"/>
    </source>
</evidence>
<comment type="similarity">
    <text evidence="2">To ferredoxins from P.putida and C.tartarivorum, ferredoxin I from A.vinelandii, ferredoxin II from D.desulfuricans.</text>
</comment>
<dbReference type="InterPro" id="IPR017896">
    <property type="entry name" value="4Fe4S_Fe-S-bd"/>
</dbReference>
<dbReference type="PROSITE" id="PS00198">
    <property type="entry name" value="4FE4S_FER_1"/>
    <property type="match status" value="1"/>
</dbReference>
<proteinExistence type="predicted"/>
<accession>A0A9X0WK61</accession>
<feature type="domain" description="4Fe-4S ferredoxin-type" evidence="10">
    <location>
        <begin position="73"/>
        <end position="102"/>
    </location>
</feature>
<dbReference type="AlphaFoldDB" id="A0A9X0WK61"/>
<protein>
    <recommendedName>
        <fullName evidence="3">Ferredoxin-like protein</fullName>
    </recommendedName>
</protein>
<keyword evidence="12" id="KW-1185">Reference proteome</keyword>
<reference evidence="11 12" key="1">
    <citation type="journal article" date="2020" name="Microorganisms">
        <title>Osmotic Adaptation and Compatible Solute Biosynthesis of Phototrophic Bacteria as Revealed from Genome Analyses.</title>
        <authorList>
            <person name="Imhoff J.F."/>
            <person name="Rahn T."/>
            <person name="Kunzel S."/>
            <person name="Keller A."/>
            <person name="Neulinger S.C."/>
        </authorList>
    </citation>
    <scope>NUCLEOTIDE SEQUENCE [LARGE SCALE GENOMIC DNA]</scope>
    <source>
        <strain evidence="11 12">DSM 21303</strain>
    </source>
</reference>
<evidence type="ECO:0000256" key="9">
    <source>
        <dbReference type="ARBA" id="ARBA00023231"/>
    </source>
</evidence>
<dbReference type="SUPFAM" id="SSF54862">
    <property type="entry name" value="4Fe-4S ferredoxins"/>
    <property type="match status" value="1"/>
</dbReference>
<dbReference type="EMBL" id="NRSD01000019">
    <property type="protein sequence ID" value="MBK1646048.1"/>
    <property type="molecule type" value="Genomic_DNA"/>
</dbReference>
<keyword evidence="8" id="KW-0411">Iron-sulfur</keyword>
<dbReference type="Gene3D" id="3.30.70.20">
    <property type="match status" value="1"/>
</dbReference>
<evidence type="ECO:0000313" key="12">
    <source>
        <dbReference type="Proteomes" id="UP001138802"/>
    </source>
</evidence>
<evidence type="ECO:0000256" key="8">
    <source>
        <dbReference type="ARBA" id="ARBA00023014"/>
    </source>
</evidence>
<dbReference type="Pfam" id="PF05187">
    <property type="entry name" value="Fer4_ETF_QO"/>
    <property type="match status" value="1"/>
</dbReference>
<evidence type="ECO:0000256" key="4">
    <source>
        <dbReference type="ARBA" id="ARBA00022448"/>
    </source>
</evidence>
<dbReference type="PROSITE" id="PS51379">
    <property type="entry name" value="4FE4S_FER_2"/>
    <property type="match status" value="2"/>
</dbReference>
<feature type="domain" description="4Fe-4S ferredoxin-type" evidence="10">
    <location>
        <begin position="40"/>
        <end position="72"/>
    </location>
</feature>
<keyword evidence="7" id="KW-0408">Iron</keyword>
<dbReference type="GO" id="GO:0005506">
    <property type="term" value="F:iron ion binding"/>
    <property type="evidence" value="ECO:0007669"/>
    <property type="project" value="InterPro"/>
</dbReference>
<dbReference type="GO" id="GO:0051536">
    <property type="term" value="F:iron-sulfur cluster binding"/>
    <property type="evidence" value="ECO:0007669"/>
    <property type="project" value="UniProtKB-KW"/>
</dbReference>
<evidence type="ECO:0000256" key="3">
    <source>
        <dbReference type="ARBA" id="ARBA00020378"/>
    </source>
</evidence>
<evidence type="ECO:0000256" key="1">
    <source>
        <dbReference type="ARBA" id="ARBA00003208"/>
    </source>
</evidence>
<keyword evidence="9" id="KW-0535">Nitrogen fixation</keyword>
<dbReference type="PANTHER" id="PTHR43082:SF3">
    <property type="entry name" value="FERREDOXIN-LIKE PROTEIN YDIT"/>
    <property type="match status" value="1"/>
</dbReference>
<dbReference type="PIRSF" id="PIRSF036548">
    <property type="entry name" value="Fdx_FixX"/>
    <property type="match status" value="1"/>
</dbReference>
<evidence type="ECO:0000259" key="10">
    <source>
        <dbReference type="PROSITE" id="PS51379"/>
    </source>
</evidence>
<dbReference type="InterPro" id="IPR017900">
    <property type="entry name" value="4Fe4S_Fe_S_CS"/>
</dbReference>
<comment type="function">
    <text evidence="1">Could be a 3Fe-4S cluster-containing protein.</text>
</comment>
<sequence>MTKRQRQPEPLDPKLKESLPQVNLDALIGAVRYEVDEDFAHLWIKDHEVCQGCPAKPCLAFCPAGVYHLDRAGQVMVSYQACLECGSCRVGCPFHNIGWALPRGGYGVAYKLG</sequence>
<keyword evidence="5" id="KW-0479">Metal-binding</keyword>
<dbReference type="PANTHER" id="PTHR43082">
    <property type="entry name" value="FERREDOXIN-LIKE"/>
    <property type="match status" value="1"/>
</dbReference>
<evidence type="ECO:0000256" key="2">
    <source>
        <dbReference type="ARBA" id="ARBA00009192"/>
    </source>
</evidence>
<organism evidence="11 12">
    <name type="scientific">Thiocapsa imhoffii</name>
    <dbReference type="NCBI Taxonomy" id="382777"/>
    <lineage>
        <taxon>Bacteria</taxon>
        <taxon>Pseudomonadati</taxon>
        <taxon>Pseudomonadota</taxon>
        <taxon>Gammaproteobacteria</taxon>
        <taxon>Chromatiales</taxon>
        <taxon>Chromatiaceae</taxon>
        <taxon>Thiocapsa</taxon>
    </lineage>
</organism>
<keyword evidence="4" id="KW-0813">Transport</keyword>
<dbReference type="Proteomes" id="UP001138802">
    <property type="component" value="Unassembled WGS sequence"/>
</dbReference>